<keyword evidence="2" id="KW-1185">Reference proteome</keyword>
<dbReference type="AlphaFoldDB" id="W6MAC2"/>
<sequence length="55" mass="6417">MAFHRGGQRLRRDRIIRDQLRNGNLYWRVVALTAKDLKKGGLLVKELEVLNSVKN</sequence>
<accession>W6MAC2</accession>
<gene>
    <name evidence="1" type="ORF">BN873_p20072</name>
</gene>
<evidence type="ECO:0000313" key="2">
    <source>
        <dbReference type="Proteomes" id="UP000035760"/>
    </source>
</evidence>
<protein>
    <submittedName>
        <fullName evidence="1">Uncharacterized protein</fullName>
    </submittedName>
</protein>
<reference evidence="1" key="1">
    <citation type="submission" date="2013-07" db="EMBL/GenBank/DDBJ databases">
        <authorList>
            <person name="McIlroy S."/>
        </authorList>
    </citation>
    <scope>NUCLEOTIDE SEQUENCE [LARGE SCALE GENOMIC DNA]</scope>
    <source>
        <strain evidence="1">Run_A_D11</strain>
    </source>
</reference>
<evidence type="ECO:0000313" key="1">
    <source>
        <dbReference type="EMBL" id="CDI04692.1"/>
    </source>
</evidence>
<proteinExistence type="predicted"/>
<dbReference type="EMBL" id="CBTJ020000114">
    <property type="protein sequence ID" value="CDI04692.1"/>
    <property type="molecule type" value="Genomic_DNA"/>
</dbReference>
<comment type="caution">
    <text evidence="1">The sequence shown here is derived from an EMBL/GenBank/DDBJ whole genome shotgun (WGS) entry which is preliminary data.</text>
</comment>
<name>W6MAC2_9GAMM</name>
<dbReference type="Proteomes" id="UP000035760">
    <property type="component" value="Unassembled WGS sequence"/>
</dbReference>
<organism evidence="1 2">
    <name type="scientific">Candidatus Competibacter denitrificans Run_A_D11</name>
    <dbReference type="NCBI Taxonomy" id="1400863"/>
    <lineage>
        <taxon>Bacteria</taxon>
        <taxon>Pseudomonadati</taxon>
        <taxon>Pseudomonadota</taxon>
        <taxon>Gammaproteobacteria</taxon>
        <taxon>Candidatus Competibacteraceae</taxon>
        <taxon>Candidatus Competibacter</taxon>
    </lineage>
</organism>
<reference evidence="1" key="2">
    <citation type="submission" date="2014-03" db="EMBL/GenBank/DDBJ databases">
        <title>Candidatus Competibacter-lineage genomes retrieved from metagenomes reveal functional metabolic diversity.</title>
        <authorList>
            <person name="McIlroy S.J."/>
            <person name="Albertsen M."/>
            <person name="Andresen E.K."/>
            <person name="Saunders A.M."/>
            <person name="Kristiansen R."/>
            <person name="Stokholm-Bjerregaard M."/>
            <person name="Nielsen K.L."/>
            <person name="Nielsen P.H."/>
        </authorList>
    </citation>
    <scope>NUCLEOTIDE SEQUENCE</scope>
    <source>
        <strain evidence="1">Run_A_D11</strain>
    </source>
</reference>